<evidence type="ECO:0000256" key="1">
    <source>
        <dbReference type="ARBA" id="ARBA00008226"/>
    </source>
</evidence>
<comment type="similarity">
    <text evidence="1 8">Belongs to the class-II aminoacyl-tRNA synthetase family.</text>
</comment>
<dbReference type="NCBIfam" id="TIGR00388">
    <property type="entry name" value="glyQ"/>
    <property type="match status" value="1"/>
</dbReference>
<comment type="catalytic activity">
    <reaction evidence="7 8">
        <text>tRNA(Gly) + glycine + ATP = glycyl-tRNA(Gly) + AMP + diphosphate</text>
        <dbReference type="Rhea" id="RHEA:16013"/>
        <dbReference type="Rhea" id="RHEA-COMP:9664"/>
        <dbReference type="Rhea" id="RHEA-COMP:9683"/>
        <dbReference type="ChEBI" id="CHEBI:30616"/>
        <dbReference type="ChEBI" id="CHEBI:33019"/>
        <dbReference type="ChEBI" id="CHEBI:57305"/>
        <dbReference type="ChEBI" id="CHEBI:78442"/>
        <dbReference type="ChEBI" id="CHEBI:78522"/>
        <dbReference type="ChEBI" id="CHEBI:456215"/>
        <dbReference type="EC" id="6.1.1.14"/>
    </reaction>
</comment>
<dbReference type="InterPro" id="IPR006194">
    <property type="entry name" value="Gly-tRNA-synth_heterodimer"/>
</dbReference>
<dbReference type="InterPro" id="IPR002310">
    <property type="entry name" value="Gly-tRNA_ligase_asu"/>
</dbReference>
<comment type="subunit">
    <text evidence="8">Tetramer of two alpha and two beta subunits.</text>
</comment>
<comment type="subcellular location">
    <subcellularLocation>
        <location evidence="8">Cytoplasm</location>
    </subcellularLocation>
</comment>
<evidence type="ECO:0000256" key="4">
    <source>
        <dbReference type="ARBA" id="ARBA00022840"/>
    </source>
</evidence>
<proteinExistence type="inferred from homology"/>
<reference evidence="9" key="1">
    <citation type="submission" date="2017-02" db="EMBL/GenBank/DDBJ databases">
        <title>Delving into the versatile metabolic prowess of the omnipresent phylum Bacteroidetes.</title>
        <authorList>
            <person name="Nobu M.K."/>
            <person name="Mei R."/>
            <person name="Narihiro T."/>
            <person name="Kuroda K."/>
            <person name="Liu W.-T."/>
        </authorList>
    </citation>
    <scope>NUCLEOTIDE SEQUENCE</scope>
    <source>
        <strain evidence="9">ADurb.Bin131</strain>
    </source>
</reference>
<keyword evidence="3 8" id="KW-0547">Nucleotide-binding</keyword>
<dbReference type="Gene3D" id="3.30.930.10">
    <property type="entry name" value="Bira Bifunctional Protein, Domain 2"/>
    <property type="match status" value="1"/>
</dbReference>
<keyword evidence="2 8" id="KW-0436">Ligase</keyword>
<keyword evidence="8" id="KW-0963">Cytoplasm</keyword>
<evidence type="ECO:0000256" key="7">
    <source>
        <dbReference type="ARBA" id="ARBA00047937"/>
    </source>
</evidence>
<comment type="caution">
    <text evidence="9">The sequence shown here is derived from an EMBL/GenBank/DDBJ whole genome shotgun (WGS) entry which is preliminary data.</text>
</comment>
<dbReference type="Proteomes" id="UP000485562">
    <property type="component" value="Unassembled WGS sequence"/>
</dbReference>
<dbReference type="EMBL" id="MWDQ01000047">
    <property type="protein sequence ID" value="OQB74231.1"/>
    <property type="molecule type" value="Genomic_DNA"/>
</dbReference>
<evidence type="ECO:0000313" key="9">
    <source>
        <dbReference type="EMBL" id="OQB74231.1"/>
    </source>
</evidence>
<evidence type="ECO:0000256" key="5">
    <source>
        <dbReference type="ARBA" id="ARBA00022917"/>
    </source>
</evidence>
<dbReference type="PANTHER" id="PTHR30075">
    <property type="entry name" value="GLYCYL-TRNA SYNTHETASE"/>
    <property type="match status" value="1"/>
</dbReference>
<organism evidence="9">
    <name type="scientific">candidate division TA06 bacterium ADurb.Bin131</name>
    <dbReference type="NCBI Taxonomy" id="1852827"/>
    <lineage>
        <taxon>Bacteria</taxon>
        <taxon>Bacteria division TA06</taxon>
    </lineage>
</organism>
<dbReference type="HAMAP" id="MF_00254">
    <property type="entry name" value="Gly_tRNA_synth_alpha"/>
    <property type="match status" value="1"/>
</dbReference>
<dbReference type="AlphaFoldDB" id="A0A1V6CBD8"/>
<evidence type="ECO:0000256" key="6">
    <source>
        <dbReference type="ARBA" id="ARBA00023146"/>
    </source>
</evidence>
<dbReference type="PRINTS" id="PR01044">
    <property type="entry name" value="TRNASYNTHGA"/>
</dbReference>
<dbReference type="Gene3D" id="1.20.58.180">
    <property type="entry name" value="Class II aaRS and biotin synthetases, domain 2"/>
    <property type="match status" value="1"/>
</dbReference>
<keyword evidence="4 8" id="KW-0067">ATP-binding</keyword>
<dbReference type="Pfam" id="PF02091">
    <property type="entry name" value="tRNA-synt_2e"/>
    <property type="match status" value="1"/>
</dbReference>
<dbReference type="GO" id="GO:0006426">
    <property type="term" value="P:glycyl-tRNA aminoacylation"/>
    <property type="evidence" value="ECO:0007669"/>
    <property type="project" value="UniProtKB-UniRule"/>
</dbReference>
<protein>
    <recommendedName>
        <fullName evidence="8">Glycine--tRNA ligase alpha subunit</fullName>
        <ecNumber evidence="8">6.1.1.14</ecNumber>
    </recommendedName>
    <alternativeName>
        <fullName evidence="8">Glycyl-tRNA synthetase alpha subunit</fullName>
        <shortName evidence="8">GlyRS</shortName>
    </alternativeName>
</protein>
<dbReference type="SUPFAM" id="SSF55681">
    <property type="entry name" value="Class II aaRS and biotin synthetases"/>
    <property type="match status" value="1"/>
</dbReference>
<dbReference type="GO" id="GO:0005829">
    <property type="term" value="C:cytosol"/>
    <property type="evidence" value="ECO:0007669"/>
    <property type="project" value="TreeGrafter"/>
</dbReference>
<name>A0A1V6CBD8_UNCT6</name>
<dbReference type="NCBIfam" id="NF006827">
    <property type="entry name" value="PRK09348.1"/>
    <property type="match status" value="1"/>
</dbReference>
<evidence type="ECO:0000256" key="2">
    <source>
        <dbReference type="ARBA" id="ARBA00022598"/>
    </source>
</evidence>
<accession>A0A1V6CBD8</accession>
<sequence length="280" mass="32624">MEFQKIIVSLENYWMKKDCFLWHPYATEVGAGTMNPATFFGILGKEKWNVVYLEPSQRPADARYGENPIRLYQHHQMQVILKPPPSKIQDIYIHSLKSIGIDVFKHDLRFIEDNWEAPTLGAWGVGWEVWLDGLEITQFTYMQQAGGINLDPVSVEITYGLDRIACFLQEKQSVFDIDWGSGVYYGTLYKEREKQYSIFGFKEANVDLLWMCFDGFEKEARLLLDKELFYPAYDYVLKLSHIFNLLESRGAISVSERTRIITRIRALANICAQQYVEKTI</sequence>
<gene>
    <name evidence="8 9" type="primary">glyQ</name>
    <name evidence="9" type="ORF">BWX89_00607</name>
</gene>
<dbReference type="PROSITE" id="PS50861">
    <property type="entry name" value="AA_TRNA_LIGASE_II_GLYAB"/>
    <property type="match status" value="1"/>
</dbReference>
<dbReference type="EC" id="6.1.1.14" evidence="8"/>
<keyword evidence="5 8" id="KW-0648">Protein biosynthesis</keyword>
<dbReference type="InterPro" id="IPR045864">
    <property type="entry name" value="aa-tRNA-synth_II/BPL/LPL"/>
</dbReference>
<dbReference type="GO" id="GO:0005524">
    <property type="term" value="F:ATP binding"/>
    <property type="evidence" value="ECO:0007669"/>
    <property type="project" value="UniProtKB-UniRule"/>
</dbReference>
<evidence type="ECO:0000256" key="8">
    <source>
        <dbReference type="HAMAP-Rule" id="MF_00254"/>
    </source>
</evidence>
<keyword evidence="6 8" id="KW-0030">Aminoacyl-tRNA synthetase</keyword>
<dbReference type="GO" id="GO:0004820">
    <property type="term" value="F:glycine-tRNA ligase activity"/>
    <property type="evidence" value="ECO:0007669"/>
    <property type="project" value="UniProtKB-UniRule"/>
</dbReference>
<evidence type="ECO:0000256" key="3">
    <source>
        <dbReference type="ARBA" id="ARBA00022741"/>
    </source>
</evidence>
<dbReference type="PANTHER" id="PTHR30075:SF2">
    <property type="entry name" value="GLYCINE--TRNA LIGASE, CHLOROPLASTIC_MITOCHONDRIAL 2"/>
    <property type="match status" value="1"/>
</dbReference>